<accession>A0A0C2YKD3</accession>
<dbReference type="Pfam" id="PF11807">
    <property type="entry name" value="UstYa"/>
    <property type="match status" value="1"/>
</dbReference>
<evidence type="ECO:0000313" key="5">
    <source>
        <dbReference type="Proteomes" id="UP000053424"/>
    </source>
</evidence>
<sequence>YRAHDFPENLPIGDPPFVSMTDEESVHYPILGKYSDAEWFSMADEDAGSGYLRLGPEDRIFAVSMYHQMHCLRMLNVAFTKARIASPGHLHHCLNYLRQGALCNADLSLEPGDFETRDFEREKTGATHTCRDWSESYQVMNENYSWWTKKS</sequence>
<feature type="non-terminal residue" evidence="4">
    <location>
        <position position="151"/>
    </location>
</feature>
<dbReference type="PANTHER" id="PTHR33365:SF11">
    <property type="entry name" value="TAT PATHWAY SIGNAL SEQUENCE"/>
    <property type="match status" value="1"/>
</dbReference>
<proteinExistence type="inferred from homology"/>
<feature type="non-terminal residue" evidence="4">
    <location>
        <position position="1"/>
    </location>
</feature>
<evidence type="ECO:0000256" key="3">
    <source>
        <dbReference type="ARBA" id="ARBA00035112"/>
    </source>
</evidence>
<evidence type="ECO:0000256" key="1">
    <source>
        <dbReference type="ARBA" id="ARBA00004685"/>
    </source>
</evidence>
<dbReference type="GO" id="GO:0016491">
    <property type="term" value="F:oxidoreductase activity"/>
    <property type="evidence" value="ECO:0007669"/>
    <property type="project" value="UniProtKB-KW"/>
</dbReference>
<reference evidence="5" key="2">
    <citation type="submission" date="2015-01" db="EMBL/GenBank/DDBJ databases">
        <title>Evolutionary Origins and Diversification of the Mycorrhizal Mutualists.</title>
        <authorList>
            <consortium name="DOE Joint Genome Institute"/>
            <consortium name="Mycorrhizal Genomics Consortium"/>
            <person name="Kohler A."/>
            <person name="Kuo A."/>
            <person name="Nagy L.G."/>
            <person name="Floudas D."/>
            <person name="Copeland A."/>
            <person name="Barry K.W."/>
            <person name="Cichocki N."/>
            <person name="Veneault-Fourrey C."/>
            <person name="LaButti K."/>
            <person name="Lindquist E.A."/>
            <person name="Lipzen A."/>
            <person name="Lundell T."/>
            <person name="Morin E."/>
            <person name="Murat C."/>
            <person name="Riley R."/>
            <person name="Ohm R."/>
            <person name="Sun H."/>
            <person name="Tunlid A."/>
            <person name="Henrissat B."/>
            <person name="Grigoriev I.V."/>
            <person name="Hibbett D.S."/>
            <person name="Martin F."/>
        </authorList>
    </citation>
    <scope>NUCLEOTIDE SEQUENCE [LARGE SCALE GENOMIC DNA]</scope>
    <source>
        <strain evidence="5">h7</strain>
    </source>
</reference>
<dbReference type="GO" id="GO:0043386">
    <property type="term" value="P:mycotoxin biosynthetic process"/>
    <property type="evidence" value="ECO:0007669"/>
    <property type="project" value="InterPro"/>
</dbReference>
<comment type="similarity">
    <text evidence="3">Belongs to the ustYa family.</text>
</comment>
<gene>
    <name evidence="4" type="ORF">M413DRAFT_53242</name>
</gene>
<dbReference type="STRING" id="686832.A0A0C2YKD3"/>
<comment type="pathway">
    <text evidence="1">Mycotoxin biosynthesis.</text>
</comment>
<evidence type="ECO:0008006" key="6">
    <source>
        <dbReference type="Google" id="ProtNLM"/>
    </source>
</evidence>
<keyword evidence="2" id="KW-0560">Oxidoreductase</keyword>
<evidence type="ECO:0000313" key="4">
    <source>
        <dbReference type="EMBL" id="KIM41492.1"/>
    </source>
</evidence>
<organism evidence="4 5">
    <name type="scientific">Hebeloma cylindrosporum</name>
    <dbReference type="NCBI Taxonomy" id="76867"/>
    <lineage>
        <taxon>Eukaryota</taxon>
        <taxon>Fungi</taxon>
        <taxon>Dikarya</taxon>
        <taxon>Basidiomycota</taxon>
        <taxon>Agaricomycotina</taxon>
        <taxon>Agaricomycetes</taxon>
        <taxon>Agaricomycetidae</taxon>
        <taxon>Agaricales</taxon>
        <taxon>Agaricineae</taxon>
        <taxon>Hymenogastraceae</taxon>
        <taxon>Hebeloma</taxon>
    </lineage>
</organism>
<dbReference type="InterPro" id="IPR021765">
    <property type="entry name" value="UstYa-like"/>
</dbReference>
<keyword evidence="5" id="KW-1185">Reference proteome</keyword>
<dbReference type="OrthoDB" id="3687641at2759"/>
<dbReference type="HOGENOM" id="CLU_042941_8_3_1"/>
<dbReference type="Proteomes" id="UP000053424">
    <property type="component" value="Unassembled WGS sequence"/>
</dbReference>
<evidence type="ECO:0000256" key="2">
    <source>
        <dbReference type="ARBA" id="ARBA00023002"/>
    </source>
</evidence>
<dbReference type="PANTHER" id="PTHR33365">
    <property type="entry name" value="YALI0B05434P"/>
    <property type="match status" value="1"/>
</dbReference>
<dbReference type="EMBL" id="KN831780">
    <property type="protein sequence ID" value="KIM41492.1"/>
    <property type="molecule type" value="Genomic_DNA"/>
</dbReference>
<reference evidence="4 5" key="1">
    <citation type="submission" date="2014-04" db="EMBL/GenBank/DDBJ databases">
        <authorList>
            <consortium name="DOE Joint Genome Institute"/>
            <person name="Kuo A."/>
            <person name="Gay G."/>
            <person name="Dore J."/>
            <person name="Kohler A."/>
            <person name="Nagy L.G."/>
            <person name="Floudas D."/>
            <person name="Copeland A."/>
            <person name="Barry K.W."/>
            <person name="Cichocki N."/>
            <person name="Veneault-Fourrey C."/>
            <person name="LaButti K."/>
            <person name="Lindquist E.A."/>
            <person name="Lipzen A."/>
            <person name="Lundell T."/>
            <person name="Morin E."/>
            <person name="Murat C."/>
            <person name="Sun H."/>
            <person name="Tunlid A."/>
            <person name="Henrissat B."/>
            <person name="Grigoriev I.V."/>
            <person name="Hibbett D.S."/>
            <person name="Martin F."/>
            <person name="Nordberg H.P."/>
            <person name="Cantor M.N."/>
            <person name="Hua S.X."/>
        </authorList>
    </citation>
    <scope>NUCLEOTIDE SEQUENCE [LARGE SCALE GENOMIC DNA]</scope>
    <source>
        <strain evidence="5">h7</strain>
    </source>
</reference>
<name>A0A0C2YKD3_HEBCY</name>
<protein>
    <recommendedName>
        <fullName evidence="6">Oxidase</fullName>
    </recommendedName>
</protein>
<dbReference type="AlphaFoldDB" id="A0A0C2YKD3"/>